<dbReference type="GO" id="GO:0042602">
    <property type="term" value="F:riboflavin reductase (NADPH) activity"/>
    <property type="evidence" value="ECO:0007669"/>
    <property type="project" value="TreeGrafter"/>
</dbReference>
<evidence type="ECO:0000313" key="3">
    <source>
        <dbReference type="EMBL" id="AXE23359.1"/>
    </source>
</evidence>
<evidence type="ECO:0000259" key="2">
    <source>
        <dbReference type="SMART" id="SM00903"/>
    </source>
</evidence>
<dbReference type="SMART" id="SM00903">
    <property type="entry name" value="Flavin_Reduct"/>
    <property type="match status" value="1"/>
</dbReference>
<proteinExistence type="predicted"/>
<dbReference type="InterPro" id="IPR002563">
    <property type="entry name" value="Flavin_Rdtase-like_dom"/>
</dbReference>
<accession>A0A344TXI8</accession>
<dbReference type="KEGG" id="sgz:C0216_07700"/>
<dbReference type="OrthoDB" id="3677205at2"/>
<dbReference type="RefSeq" id="WP_114054541.1">
    <property type="nucleotide sequence ID" value="NZ_CP030862.1"/>
</dbReference>
<protein>
    <submittedName>
        <fullName evidence="3">Flavin reductase</fullName>
    </submittedName>
</protein>
<name>A0A344TXI8_9ACTN</name>
<keyword evidence="4" id="KW-1185">Reference proteome</keyword>
<dbReference type="AlphaFoldDB" id="A0A344TXI8"/>
<dbReference type="Proteomes" id="UP000252004">
    <property type="component" value="Chromosome"/>
</dbReference>
<dbReference type="EMBL" id="CP030862">
    <property type="protein sequence ID" value="AXE23359.1"/>
    <property type="molecule type" value="Genomic_DNA"/>
</dbReference>
<evidence type="ECO:0000313" key="4">
    <source>
        <dbReference type="Proteomes" id="UP000252004"/>
    </source>
</evidence>
<dbReference type="GO" id="GO:0010181">
    <property type="term" value="F:FMN binding"/>
    <property type="evidence" value="ECO:0007669"/>
    <property type="project" value="InterPro"/>
</dbReference>
<gene>
    <name evidence="3" type="ORF">C0216_07700</name>
</gene>
<sequence length="167" mass="17556">MLNADAFRQVFGTFPTPVAIVTTLGEDGEPSGFTCNAFSAVSAAPPLLLVCVGKGSRTLPAMLSSGVFALNFLARQGQATARTFAGKSEDKFEGVAWRAGLAGVPVLTEAAVAYAGCRLVQTVEAGDHLLLIGRIEESETYPGTAALYQRGEFGTWEPESRLALQTL</sequence>
<feature type="domain" description="Flavin reductase like" evidence="2">
    <location>
        <begin position="11"/>
        <end position="155"/>
    </location>
</feature>
<dbReference type="PANTHER" id="PTHR30466:SF1">
    <property type="entry name" value="FMN REDUCTASE (NADH) RUTF"/>
    <property type="match status" value="1"/>
</dbReference>
<dbReference type="PANTHER" id="PTHR30466">
    <property type="entry name" value="FLAVIN REDUCTASE"/>
    <property type="match status" value="1"/>
</dbReference>
<dbReference type="SUPFAM" id="SSF50475">
    <property type="entry name" value="FMN-binding split barrel"/>
    <property type="match status" value="1"/>
</dbReference>
<dbReference type="InterPro" id="IPR012349">
    <property type="entry name" value="Split_barrel_FMN-bd"/>
</dbReference>
<keyword evidence="1" id="KW-0560">Oxidoreductase</keyword>
<organism evidence="3 4">
    <name type="scientific">Streptomyces globosus</name>
    <dbReference type="NCBI Taxonomy" id="68209"/>
    <lineage>
        <taxon>Bacteria</taxon>
        <taxon>Bacillati</taxon>
        <taxon>Actinomycetota</taxon>
        <taxon>Actinomycetes</taxon>
        <taxon>Kitasatosporales</taxon>
        <taxon>Streptomycetaceae</taxon>
        <taxon>Streptomyces</taxon>
    </lineage>
</organism>
<dbReference type="InterPro" id="IPR050268">
    <property type="entry name" value="NADH-dep_flavin_reductase"/>
</dbReference>
<dbReference type="Pfam" id="PF01613">
    <property type="entry name" value="Flavin_Reduct"/>
    <property type="match status" value="1"/>
</dbReference>
<dbReference type="Gene3D" id="2.30.110.10">
    <property type="entry name" value="Electron Transport, Fmn-binding Protein, Chain A"/>
    <property type="match status" value="1"/>
</dbReference>
<reference evidence="3 4" key="1">
    <citation type="submission" date="2018-01" db="EMBL/GenBank/DDBJ databases">
        <title>Draft genome Sequence of streptomyces globosus LZH-48.</title>
        <authorList>
            <person name="Ran K."/>
            <person name="Li Z."/>
            <person name="Wei S."/>
            <person name="Dong R."/>
        </authorList>
    </citation>
    <scope>NUCLEOTIDE SEQUENCE [LARGE SCALE GENOMIC DNA]</scope>
    <source>
        <strain evidence="3 4">LZH-48</strain>
    </source>
</reference>
<evidence type="ECO:0000256" key="1">
    <source>
        <dbReference type="ARBA" id="ARBA00023002"/>
    </source>
</evidence>